<proteinExistence type="predicted"/>
<name>A0ABV1ECI7_9FIRM</name>
<comment type="caution">
    <text evidence="2">The sequence shown here is derived from an EMBL/GenBank/DDBJ whole genome shotgun (WGS) entry which is preliminary data.</text>
</comment>
<dbReference type="InterPro" id="IPR018490">
    <property type="entry name" value="cNMP-bd_dom_sf"/>
</dbReference>
<reference evidence="2 3" key="1">
    <citation type="submission" date="2024-03" db="EMBL/GenBank/DDBJ databases">
        <title>Human intestinal bacterial collection.</title>
        <authorList>
            <person name="Pauvert C."/>
            <person name="Hitch T.C.A."/>
            <person name="Clavel T."/>
        </authorList>
    </citation>
    <scope>NUCLEOTIDE SEQUENCE [LARGE SCALE GENOMIC DNA]</scope>
    <source>
        <strain evidence="2 3">CLA-AP-H29</strain>
    </source>
</reference>
<dbReference type="Gene3D" id="2.60.120.10">
    <property type="entry name" value="Jelly Rolls"/>
    <property type="match status" value="1"/>
</dbReference>
<dbReference type="SUPFAM" id="SSF51206">
    <property type="entry name" value="cAMP-binding domain-like"/>
    <property type="match status" value="1"/>
</dbReference>
<protein>
    <submittedName>
        <fullName evidence="2">Crp/Fnr family transcriptional regulator</fullName>
    </submittedName>
</protein>
<feature type="domain" description="Cyclic nucleotide-binding" evidence="1">
    <location>
        <begin position="23"/>
        <end position="116"/>
    </location>
</feature>
<organism evidence="2 3">
    <name type="scientific">Pseudoflavonifractor intestinihominis</name>
    <dbReference type="NCBI Taxonomy" id="3133171"/>
    <lineage>
        <taxon>Bacteria</taxon>
        <taxon>Bacillati</taxon>
        <taxon>Bacillota</taxon>
        <taxon>Clostridia</taxon>
        <taxon>Eubacteriales</taxon>
        <taxon>Oscillospiraceae</taxon>
        <taxon>Pseudoflavonifractor</taxon>
    </lineage>
</organism>
<dbReference type="SMART" id="SM00100">
    <property type="entry name" value="cNMP"/>
    <property type="match status" value="1"/>
</dbReference>
<evidence type="ECO:0000259" key="1">
    <source>
        <dbReference type="PROSITE" id="PS50042"/>
    </source>
</evidence>
<dbReference type="Pfam" id="PF00027">
    <property type="entry name" value="cNMP_binding"/>
    <property type="match status" value="1"/>
</dbReference>
<dbReference type="Proteomes" id="UP001464378">
    <property type="component" value="Unassembled WGS sequence"/>
</dbReference>
<dbReference type="PROSITE" id="PS50042">
    <property type="entry name" value="CNMP_BINDING_3"/>
    <property type="match status" value="1"/>
</dbReference>
<dbReference type="EMBL" id="JBBMFK010000041">
    <property type="protein sequence ID" value="MEQ2445029.1"/>
    <property type="molecule type" value="Genomic_DNA"/>
</dbReference>
<dbReference type="InterPro" id="IPR014710">
    <property type="entry name" value="RmlC-like_jellyroll"/>
</dbReference>
<dbReference type="RefSeq" id="WP_294519776.1">
    <property type="nucleotide sequence ID" value="NZ_JBBMFK010000041.1"/>
</dbReference>
<dbReference type="CDD" id="cd00038">
    <property type="entry name" value="CAP_ED"/>
    <property type="match status" value="1"/>
</dbReference>
<gene>
    <name evidence="2" type="ORF">WMO64_16370</name>
</gene>
<keyword evidence="3" id="KW-1185">Reference proteome</keyword>
<evidence type="ECO:0000313" key="2">
    <source>
        <dbReference type="EMBL" id="MEQ2445029.1"/>
    </source>
</evidence>
<evidence type="ECO:0000313" key="3">
    <source>
        <dbReference type="Proteomes" id="UP001464378"/>
    </source>
</evidence>
<dbReference type="InterPro" id="IPR000595">
    <property type="entry name" value="cNMP-bd_dom"/>
</dbReference>
<sequence>MTLDNLCARYPALALQLRQLPPRLLEISTLVQFTSGQKVVVRDEPVEYVYYVLSGELLVCNETMEGKFSAWMTMHAPTLISELEILAGIGTYAASVSAAARCIALRSSAEEFAQLLRSDVDFLWSVAQVVSRKNFALSHSRGNAAFRSSLDKTALFLLQHCVLAPPGDRESVVLKTRSRIASEVIISQKTLDRCLMRLRDEGYLSIVRGKVRISASQHQRLLDTWGPSC</sequence>
<accession>A0ABV1ECI7</accession>